<keyword evidence="1" id="KW-1133">Transmembrane helix</keyword>
<reference evidence="2" key="1">
    <citation type="submission" date="2021-01" db="EMBL/GenBank/DDBJ databases">
        <authorList>
            <person name="Corre E."/>
            <person name="Pelletier E."/>
            <person name="Niang G."/>
            <person name="Scheremetjew M."/>
            <person name="Finn R."/>
            <person name="Kale V."/>
            <person name="Holt S."/>
            <person name="Cochrane G."/>
            <person name="Meng A."/>
            <person name="Brown T."/>
            <person name="Cohen L."/>
        </authorList>
    </citation>
    <scope>NUCLEOTIDE SEQUENCE</scope>
    <source>
        <strain evidence="2">Clade-A-BCC118000</strain>
    </source>
</reference>
<evidence type="ECO:0000256" key="1">
    <source>
        <dbReference type="SAM" id="Phobius"/>
    </source>
</evidence>
<feature type="transmembrane region" description="Helical" evidence="1">
    <location>
        <begin position="235"/>
        <end position="256"/>
    </location>
</feature>
<organism evidence="2">
    <name type="scientific">Ostreococcus sp. 'lucimarinus'</name>
    <dbReference type="NCBI Taxonomy" id="242159"/>
    <lineage>
        <taxon>Eukaryota</taxon>
        <taxon>Viridiplantae</taxon>
        <taxon>Chlorophyta</taxon>
        <taxon>Mamiellophyceae</taxon>
        <taxon>Mamiellales</taxon>
        <taxon>Bathycoccaceae</taxon>
        <taxon>Ostreococcus</taxon>
    </lineage>
</organism>
<sequence>MSASLTQRAGAFARARGRISAEGCPGETRRARVVARVSCAAKPAPRGKYYAGKGKYIKDDRGLVSKTGRDDLFTGGFAGGEKGLWSYRDELAETNAAKALEKAKAKRRETREVRLQKDFGGMAGGFPGGEIGVKSFNATGEVPAAKPPTLGWGPPVLGTVAVVAGYTYYTTGELSQEALVKAVETLTTKASEIDSSAVAQDAGAVASALGLVVGALGQVVNLLPEEVKDAGSHAAFVAFMILFGGVMLRILVGEVVSVVGKYFKVTALALVSGTIALKLLHIL</sequence>
<gene>
    <name evidence="2" type="ORF">OLUC0939_LOCUS1435</name>
</gene>
<feature type="transmembrane region" description="Helical" evidence="1">
    <location>
        <begin position="262"/>
        <end position="280"/>
    </location>
</feature>
<keyword evidence="1" id="KW-0812">Transmembrane</keyword>
<accession>A0A7R9T0F5</accession>
<keyword evidence="1" id="KW-0472">Membrane</keyword>
<evidence type="ECO:0000313" key="2">
    <source>
        <dbReference type="EMBL" id="CAD8220715.1"/>
    </source>
</evidence>
<dbReference type="AlphaFoldDB" id="A0A7R9T0F5"/>
<protein>
    <submittedName>
        <fullName evidence="2">Uncharacterized protein</fullName>
    </submittedName>
</protein>
<dbReference type="EMBL" id="HBDX01001659">
    <property type="protein sequence ID" value="CAD8220715.1"/>
    <property type="molecule type" value="Transcribed_RNA"/>
</dbReference>
<name>A0A7R9T0F5_9CHLO</name>
<feature type="transmembrane region" description="Helical" evidence="1">
    <location>
        <begin position="202"/>
        <end position="223"/>
    </location>
</feature>
<proteinExistence type="predicted"/>